<keyword evidence="4" id="KW-1185">Reference proteome</keyword>
<feature type="domain" description="Apea-like HEPN" evidence="1">
    <location>
        <begin position="292"/>
        <end position="422"/>
    </location>
</feature>
<dbReference type="InterPro" id="IPR041223">
    <property type="entry name" value="ApeA_NTD"/>
</dbReference>
<evidence type="ECO:0000313" key="4">
    <source>
        <dbReference type="Proteomes" id="UP001597075"/>
    </source>
</evidence>
<evidence type="ECO:0000259" key="2">
    <source>
        <dbReference type="Pfam" id="PF18862"/>
    </source>
</evidence>
<evidence type="ECO:0000313" key="3">
    <source>
        <dbReference type="EMBL" id="MFD1635362.1"/>
    </source>
</evidence>
<gene>
    <name evidence="3" type="ORF">ACFSBJ_16710</name>
</gene>
<feature type="domain" description="ApeA N-terminal" evidence="2">
    <location>
        <begin position="5"/>
        <end position="262"/>
    </location>
</feature>
<sequence>MEELEYRGEWWLADEDEEDRVAGILEFDPDEGGNLELIGSFGDFGGGTFGEYDLIKGHTTDGKIVTLQDCYVNQGGLSGTMQSQSVSVQKVFTGVQFSDGDLKLDKMCLSFPLLEMWTATNIIGVPEGQMSGAEIGEFDEVEAELENANIRLNITPSQMMNRYEGMDITQQAYFCIEPDEPLTVSEFIDDYIRHLQHFVCLAIGEPVNPTDVKGYFDHDGETERIQISYQVSHLPEVPNKKHPHKLQFNLRDIDFEEAIQNWFEDAEGAEMTHNLYFGTQYNKTMFEENKFLSLVIALESYQSYLFPDHRLMEEDEYSELHDDILDTIPDDAEAKGRIDDLLGSIGNKGSLGDQLEMVFYEYEEILEDLFEMDDVIQDAKNGRHTIAHGLEREYDVSELGDTARLLQVVIEAIFLSAAGLGDEFVKEKLTENRKYILNQ</sequence>
<dbReference type="RefSeq" id="WP_256406434.1">
    <property type="nucleotide sequence ID" value="NZ_CP187153.1"/>
</dbReference>
<dbReference type="InterPro" id="IPR041229">
    <property type="entry name" value="HEPN_Apea"/>
</dbReference>
<dbReference type="Pfam" id="PF18862">
    <property type="entry name" value="ApeA_NTD1"/>
    <property type="match status" value="1"/>
</dbReference>
<proteinExistence type="predicted"/>
<dbReference type="EMBL" id="JBHUDL010000011">
    <property type="protein sequence ID" value="MFD1635362.1"/>
    <property type="molecule type" value="Genomic_DNA"/>
</dbReference>
<accession>A0ABD6D1K7</accession>
<protein>
    <submittedName>
        <fullName evidence="3">HEPN domain-containing protein</fullName>
    </submittedName>
</protein>
<reference evidence="3 4" key="1">
    <citation type="journal article" date="2019" name="Int. J. Syst. Evol. Microbiol.">
        <title>The Global Catalogue of Microorganisms (GCM) 10K type strain sequencing project: providing services to taxonomists for standard genome sequencing and annotation.</title>
        <authorList>
            <consortium name="The Broad Institute Genomics Platform"/>
            <consortium name="The Broad Institute Genome Sequencing Center for Infectious Disease"/>
            <person name="Wu L."/>
            <person name="Ma J."/>
        </authorList>
    </citation>
    <scope>NUCLEOTIDE SEQUENCE [LARGE SCALE GENOMIC DNA]</scope>
    <source>
        <strain evidence="3 4">CGMCC 1.10594</strain>
    </source>
</reference>
<dbReference type="AlphaFoldDB" id="A0ABD6D1K7"/>
<comment type="caution">
    <text evidence="3">The sequence shown here is derived from an EMBL/GenBank/DDBJ whole genome shotgun (WGS) entry which is preliminary data.</text>
</comment>
<dbReference type="Proteomes" id="UP001597075">
    <property type="component" value="Unassembled WGS sequence"/>
</dbReference>
<organism evidence="3 4">
    <name type="scientific">Haloplanus ruber</name>
    <dbReference type="NCBI Taxonomy" id="869892"/>
    <lineage>
        <taxon>Archaea</taxon>
        <taxon>Methanobacteriati</taxon>
        <taxon>Methanobacteriota</taxon>
        <taxon>Stenosarchaea group</taxon>
        <taxon>Halobacteria</taxon>
        <taxon>Halobacteriales</taxon>
        <taxon>Haloferacaceae</taxon>
        <taxon>Haloplanus</taxon>
    </lineage>
</organism>
<evidence type="ECO:0000259" key="1">
    <source>
        <dbReference type="Pfam" id="PF18739"/>
    </source>
</evidence>
<dbReference type="Pfam" id="PF18739">
    <property type="entry name" value="HEPN_Apea"/>
    <property type="match status" value="1"/>
</dbReference>
<name>A0ABD6D1K7_9EURY</name>